<evidence type="ECO:0008006" key="4">
    <source>
        <dbReference type="Google" id="ProtNLM"/>
    </source>
</evidence>
<dbReference type="NCBIfam" id="NF041402">
    <property type="entry name" value="XopAG"/>
    <property type="match status" value="1"/>
</dbReference>
<feature type="region of interest" description="Disordered" evidence="1">
    <location>
        <begin position="504"/>
        <end position="524"/>
    </location>
</feature>
<accession>A0ABM8T7Q9</accession>
<name>A0ABM8T7Q9_9XANT</name>
<geneLocation type="plasmid" evidence="2 3">
    <name>XAC301_p24</name>
</geneLocation>
<dbReference type="EMBL" id="HG992339">
    <property type="protein sequence ID" value="CAE6865994.1"/>
    <property type="molecule type" value="Genomic_DNA"/>
</dbReference>
<dbReference type="Proteomes" id="UP000835287">
    <property type="component" value="Plasmid XAC301_p24"/>
</dbReference>
<feature type="compositionally biased region" description="Polar residues" evidence="1">
    <location>
        <begin position="506"/>
        <end position="524"/>
    </location>
</feature>
<evidence type="ECO:0000313" key="2">
    <source>
        <dbReference type="EMBL" id="CAE6865994.1"/>
    </source>
</evidence>
<gene>
    <name evidence="2" type="ORF">XAC301_44990</name>
</gene>
<keyword evidence="2" id="KW-0614">Plasmid</keyword>
<evidence type="ECO:0000256" key="1">
    <source>
        <dbReference type="SAM" id="MobiDB-lite"/>
    </source>
</evidence>
<evidence type="ECO:0000313" key="3">
    <source>
        <dbReference type="Proteomes" id="UP000835287"/>
    </source>
</evidence>
<reference evidence="2" key="1">
    <citation type="submission" date="2021-02" db="EMBL/GenBank/DDBJ databases">
        <authorList>
            <person name="Pothier F. J."/>
        </authorList>
    </citation>
    <scope>NUCLEOTIDE SEQUENCE</scope>
    <source>
        <strain evidence="2">301</strain>
        <plasmid evidence="2">XAC301_p24</plasmid>
    </source>
</reference>
<protein>
    <recommendedName>
        <fullName evidence="4">Type III effector HopG1</fullName>
    </recommendedName>
</protein>
<keyword evidence="3" id="KW-1185">Reference proteome</keyword>
<sequence length="524" mass="57253">MRVAKNNVKTISSALINESSKSAPTSAQTIGEANSSNGILSGLVSFLKNANRTSSNSNNPREMASLAKTAMKYVAGAAGAAYVYDNTANRFFLSTTSLHDGKQGFTSDCRLQEAEEKAEANYTEFHAHDCSEKVEVARTPLWPTLVGENLFVTMLDFRSATKVHMKKLINSKEARDSIALNISCILGERIKPTLLTKHGVAQAPVDFDITKEGGFEGKNKYSLSGVANHDTGSYGYASRSITNPFIEKGEKHHNQAIASDRALTPKACIAALQPLLENSESLMPEAQFRAGQAFLILRPLYCGPKTWGDAHKVLMPFLEGKGIASSRENQRLGETRPFKRSDMEKGVARRNTSVAGPLLHELNMAIQKSIYKKDEESISDLRSKKLGEMKYIPICHFKMNDDCSGFEDSSGLADSFTGYNVSAYINHARLLSGEDRLSKQDVVAIVGCLNAVYDNASSERHTLREIAHGCFVGAGYKVEDAEAFYKDVCKDSAREFYGGEALRAAKSSQGVTSKKSRSSPNHPQ</sequence>
<organism evidence="2 3">
    <name type="scientific">Xanthomonas arboricola pv. corylina</name>
    <dbReference type="NCBI Taxonomy" id="487821"/>
    <lineage>
        <taxon>Bacteria</taxon>
        <taxon>Pseudomonadati</taxon>
        <taxon>Pseudomonadota</taxon>
        <taxon>Gammaproteobacteria</taxon>
        <taxon>Lysobacterales</taxon>
        <taxon>Lysobacteraceae</taxon>
        <taxon>Xanthomonas</taxon>
    </lineage>
</organism>
<dbReference type="EMBL" id="HG992339">
    <property type="protein sequence ID" value="CAE6865976.1"/>
    <property type="molecule type" value="Genomic_DNA"/>
</dbReference>
<proteinExistence type="predicted"/>